<name>A0A6J6ZF25_9ZZZZ</name>
<organism evidence="3">
    <name type="scientific">freshwater metagenome</name>
    <dbReference type="NCBI Taxonomy" id="449393"/>
    <lineage>
        <taxon>unclassified sequences</taxon>
        <taxon>metagenomes</taxon>
        <taxon>ecological metagenomes</taxon>
    </lineage>
</organism>
<evidence type="ECO:0000256" key="1">
    <source>
        <dbReference type="ARBA" id="ARBA00022729"/>
    </source>
</evidence>
<sequence>MRKLSNRSSQRSHIAMRISRVMLSSFMVGILGISLSIAGPTAAQAASKKTSSTFKVTSYSQAKAAGTAGSINWGSKCDTSLGTLAFPSVYAPQCFAPLTGSNGGATSPGVTGSTVKIVLYLPPQDSAILHYIFSPIPSSDFSKNSQVNETMQQWMKFFNSYYNLYGRQVQLVNFTGTGDINNAVAAAADATSIAEMHPFAVWGGPSLTPAFADTLTAHKIVCVGCGGISNSAYYQKNSPYQWTLGMLPEQSLIEMINWMKNQVNGHKAIYAGQANFKKENRVFGVVALSSTTTADKTNQALVKAFNKNGIKIAQLVTYQSPVDLLTSAPSLIAKLKAAGVTSIIFAGDPIGPQTLTKAATAAQYFPEWLLSGTSFYDVSIYARTYDQKQWSHAFGVSSGTVPTTSNQWVSLYKWYFGEAPASPDAAILQIGTAVMFFNALQETGPSLTPGNLKKALFAAPVTKSNPIKVSTAYGNHGIWPTADYAGTDDNTQIWWNSTVVGPDSYGHVGAGLYEFVDGGKRYLPSQWPTQITKAFNPKGAVTSYESTPPGVTIPTYPSPAG</sequence>
<gene>
    <name evidence="3" type="ORF">UFOPK3164_00308</name>
    <name evidence="4" type="ORF">UFOPK3427_01188</name>
    <name evidence="5" type="ORF">UFOPK4112_00953</name>
</gene>
<accession>A0A6J6ZF25</accession>
<dbReference type="Pfam" id="PF13458">
    <property type="entry name" value="Peripla_BP_6"/>
    <property type="match status" value="1"/>
</dbReference>
<dbReference type="Gene3D" id="3.40.50.2300">
    <property type="match status" value="2"/>
</dbReference>
<dbReference type="AlphaFoldDB" id="A0A6J6ZF25"/>
<protein>
    <submittedName>
        <fullName evidence="3">Unannotated protein</fullName>
    </submittedName>
</protein>
<evidence type="ECO:0000313" key="3">
    <source>
        <dbReference type="EMBL" id="CAB4819405.1"/>
    </source>
</evidence>
<evidence type="ECO:0000259" key="2">
    <source>
        <dbReference type="Pfam" id="PF13458"/>
    </source>
</evidence>
<evidence type="ECO:0000313" key="4">
    <source>
        <dbReference type="EMBL" id="CAB4876901.1"/>
    </source>
</evidence>
<dbReference type="InterPro" id="IPR028082">
    <property type="entry name" value="Peripla_BP_I"/>
</dbReference>
<keyword evidence="1" id="KW-0732">Signal</keyword>
<dbReference type="EMBL" id="CAFBLT010000001">
    <property type="protein sequence ID" value="CAB4876901.1"/>
    <property type="molecule type" value="Genomic_DNA"/>
</dbReference>
<dbReference type="SUPFAM" id="SSF53822">
    <property type="entry name" value="Periplasmic binding protein-like I"/>
    <property type="match status" value="1"/>
</dbReference>
<dbReference type="EMBL" id="CAFABE010000008">
    <property type="protein sequence ID" value="CAB4819405.1"/>
    <property type="molecule type" value="Genomic_DNA"/>
</dbReference>
<feature type="domain" description="Leucine-binding protein" evidence="2">
    <location>
        <begin position="148"/>
        <end position="462"/>
    </location>
</feature>
<dbReference type="InterPro" id="IPR028081">
    <property type="entry name" value="Leu-bd"/>
</dbReference>
<reference evidence="3" key="1">
    <citation type="submission" date="2020-05" db="EMBL/GenBank/DDBJ databases">
        <authorList>
            <person name="Chiriac C."/>
            <person name="Salcher M."/>
            <person name="Ghai R."/>
            <person name="Kavagutti S V."/>
        </authorList>
    </citation>
    <scope>NUCLEOTIDE SEQUENCE</scope>
</reference>
<proteinExistence type="predicted"/>
<dbReference type="EMBL" id="CAFBPM010000008">
    <property type="protein sequence ID" value="CAB5021588.1"/>
    <property type="molecule type" value="Genomic_DNA"/>
</dbReference>
<evidence type="ECO:0000313" key="5">
    <source>
        <dbReference type="EMBL" id="CAB5021588.1"/>
    </source>
</evidence>